<dbReference type="RefSeq" id="WP_285581934.1">
    <property type="nucleotide sequence ID" value="NZ_BSTK01000017.1"/>
</dbReference>
<feature type="domain" description="EF-hand" evidence="1">
    <location>
        <begin position="3"/>
        <end position="38"/>
    </location>
</feature>
<dbReference type="InterPro" id="IPR018247">
    <property type="entry name" value="EF_Hand_1_Ca_BS"/>
</dbReference>
<dbReference type="Pfam" id="PF13499">
    <property type="entry name" value="EF-hand_7"/>
    <property type="match status" value="1"/>
</dbReference>
<evidence type="ECO:0000259" key="1">
    <source>
        <dbReference type="PROSITE" id="PS50222"/>
    </source>
</evidence>
<reference evidence="2" key="1">
    <citation type="submission" date="2023-03" db="EMBL/GenBank/DDBJ databases">
        <title>Actinoallomurus iriomotensis NBRC 103684.</title>
        <authorList>
            <person name="Ichikawa N."/>
            <person name="Sato H."/>
            <person name="Tonouchi N."/>
        </authorList>
    </citation>
    <scope>NUCLEOTIDE SEQUENCE</scope>
    <source>
        <strain evidence="2">NBRC 103684</strain>
    </source>
</reference>
<dbReference type="Pfam" id="PF13833">
    <property type="entry name" value="EF-hand_8"/>
    <property type="match status" value="1"/>
</dbReference>
<dbReference type="Gene3D" id="1.10.238.10">
    <property type="entry name" value="EF-hand"/>
    <property type="match status" value="1"/>
</dbReference>
<dbReference type="PROSITE" id="PS00018">
    <property type="entry name" value="EF_HAND_1"/>
    <property type="match status" value="3"/>
</dbReference>
<evidence type="ECO:0000313" key="3">
    <source>
        <dbReference type="Proteomes" id="UP001165074"/>
    </source>
</evidence>
<dbReference type="EMBL" id="BSTK01000017">
    <property type="protein sequence ID" value="GLY90789.1"/>
    <property type="molecule type" value="Genomic_DNA"/>
</dbReference>
<dbReference type="InterPro" id="IPR011992">
    <property type="entry name" value="EF-hand-dom_pair"/>
</dbReference>
<dbReference type="SUPFAM" id="SSF47473">
    <property type="entry name" value="EF-hand"/>
    <property type="match status" value="1"/>
</dbReference>
<feature type="domain" description="EF-hand" evidence="1">
    <location>
        <begin position="125"/>
        <end position="160"/>
    </location>
</feature>
<accession>A0A9W6W4T5</accession>
<proteinExistence type="predicted"/>
<dbReference type="GO" id="GO:0005509">
    <property type="term" value="F:calcium ion binding"/>
    <property type="evidence" value="ECO:0007669"/>
    <property type="project" value="InterPro"/>
</dbReference>
<comment type="caution">
    <text evidence="2">The sequence shown here is derived from an EMBL/GenBank/DDBJ whole genome shotgun (WGS) entry which is preliminary data.</text>
</comment>
<keyword evidence="3" id="KW-1185">Reference proteome</keyword>
<dbReference type="AlphaFoldDB" id="A0A9W6W4T5"/>
<dbReference type="SMART" id="SM00054">
    <property type="entry name" value="EFh"/>
    <property type="match status" value="3"/>
</dbReference>
<gene>
    <name evidence="2" type="ORF">Airi02_087180</name>
</gene>
<sequence length="171" mass="18798">MDARLDRIKAAFDALDTDSNGYLEADDFDRLGHRITQALDEAEGSPKALAMHEGCRRYWEGLVGTLDLNHDGKVSWEEYAGVHEPAAYEDSVRPYADALTSICDRDDDGFVQHADFVRGMRAVGFPAANIEALFQAFDPNGTGQVSAREWGTAIEEYFLARGAHAVGDTLV</sequence>
<protein>
    <recommendedName>
        <fullName evidence="1">EF-hand domain-containing protein</fullName>
    </recommendedName>
</protein>
<evidence type="ECO:0000313" key="2">
    <source>
        <dbReference type="EMBL" id="GLY90789.1"/>
    </source>
</evidence>
<organism evidence="2 3">
    <name type="scientific">Actinoallomurus iriomotensis</name>
    <dbReference type="NCBI Taxonomy" id="478107"/>
    <lineage>
        <taxon>Bacteria</taxon>
        <taxon>Bacillati</taxon>
        <taxon>Actinomycetota</taxon>
        <taxon>Actinomycetes</taxon>
        <taxon>Streptosporangiales</taxon>
        <taxon>Thermomonosporaceae</taxon>
        <taxon>Actinoallomurus</taxon>
    </lineage>
</organism>
<name>A0A9W6W4T5_9ACTN</name>
<dbReference type="Proteomes" id="UP001165074">
    <property type="component" value="Unassembled WGS sequence"/>
</dbReference>
<dbReference type="PROSITE" id="PS50222">
    <property type="entry name" value="EF_HAND_2"/>
    <property type="match status" value="2"/>
</dbReference>
<dbReference type="InterPro" id="IPR002048">
    <property type="entry name" value="EF_hand_dom"/>
</dbReference>